<evidence type="ECO:0000313" key="2">
    <source>
        <dbReference type="EMBL" id="GBP64795.1"/>
    </source>
</evidence>
<comment type="caution">
    <text evidence="2">The sequence shown here is derived from an EMBL/GenBank/DDBJ whole genome shotgun (WGS) entry which is preliminary data.</text>
</comment>
<reference evidence="2 3" key="1">
    <citation type="journal article" date="2019" name="Commun. Biol.">
        <title>The bagworm genome reveals a unique fibroin gene that provides high tensile strength.</title>
        <authorList>
            <person name="Kono N."/>
            <person name="Nakamura H."/>
            <person name="Ohtoshi R."/>
            <person name="Tomita M."/>
            <person name="Numata K."/>
            <person name="Arakawa K."/>
        </authorList>
    </citation>
    <scope>NUCLEOTIDE SEQUENCE [LARGE SCALE GENOMIC DNA]</scope>
</reference>
<dbReference type="AlphaFoldDB" id="A0A4C1XRG2"/>
<evidence type="ECO:0000259" key="1">
    <source>
        <dbReference type="Pfam" id="PF21530"/>
    </source>
</evidence>
<proteinExistence type="predicted"/>
<dbReference type="OrthoDB" id="272985at2759"/>
<dbReference type="Pfam" id="PF21530">
    <property type="entry name" value="Pif1_2B_dom"/>
    <property type="match status" value="1"/>
</dbReference>
<dbReference type="STRING" id="151549.A0A4C1XRG2"/>
<dbReference type="EMBL" id="BGZK01000909">
    <property type="protein sequence ID" value="GBP64795.1"/>
    <property type="molecule type" value="Genomic_DNA"/>
</dbReference>
<gene>
    <name evidence="2" type="ORF">EVAR_31917_1</name>
</gene>
<protein>
    <recommendedName>
        <fullName evidence="1">DNA helicase Pif1-like 2B domain-containing protein</fullName>
    </recommendedName>
</protein>
<feature type="domain" description="DNA helicase Pif1-like 2B" evidence="1">
    <location>
        <begin position="122"/>
        <end position="149"/>
    </location>
</feature>
<dbReference type="PANTHER" id="PTHR10492:SF57">
    <property type="entry name" value="ATP-DEPENDENT DNA HELICASE"/>
    <property type="match status" value="1"/>
</dbReference>
<accession>A0A4C1XRG2</accession>
<dbReference type="InterPro" id="IPR049163">
    <property type="entry name" value="Pif1-like_2B_dom"/>
</dbReference>
<keyword evidence="3" id="KW-1185">Reference proteome</keyword>
<sequence length="161" mass="18053">MKADLSDNYDNDFPHQLLNFGEGKSSCANTNSTSDDINFDDRLGHILHRLEHLIDAICPALENLFERDYHWLGSRAIVPPRNDTVNEINKLILEKIPGQVKHYKSIDTVCNIEDTVHYPQVLNSLSPSGLAPRDLMLKVSIPIMLLRNSSPPTCLMAQGCS</sequence>
<evidence type="ECO:0000313" key="3">
    <source>
        <dbReference type="Proteomes" id="UP000299102"/>
    </source>
</evidence>
<dbReference type="PANTHER" id="PTHR10492">
    <property type="match status" value="1"/>
</dbReference>
<name>A0A4C1XRG2_EUMVA</name>
<dbReference type="Proteomes" id="UP000299102">
    <property type="component" value="Unassembled WGS sequence"/>
</dbReference>
<organism evidence="2 3">
    <name type="scientific">Eumeta variegata</name>
    <name type="common">Bagworm moth</name>
    <name type="synonym">Eumeta japonica</name>
    <dbReference type="NCBI Taxonomy" id="151549"/>
    <lineage>
        <taxon>Eukaryota</taxon>
        <taxon>Metazoa</taxon>
        <taxon>Ecdysozoa</taxon>
        <taxon>Arthropoda</taxon>
        <taxon>Hexapoda</taxon>
        <taxon>Insecta</taxon>
        <taxon>Pterygota</taxon>
        <taxon>Neoptera</taxon>
        <taxon>Endopterygota</taxon>
        <taxon>Lepidoptera</taxon>
        <taxon>Glossata</taxon>
        <taxon>Ditrysia</taxon>
        <taxon>Tineoidea</taxon>
        <taxon>Psychidae</taxon>
        <taxon>Oiketicinae</taxon>
        <taxon>Eumeta</taxon>
    </lineage>
</organism>